<protein>
    <submittedName>
        <fullName evidence="2">Hypothetical chloroplast RF34</fullName>
    </submittedName>
</protein>
<dbReference type="AlphaFoldDB" id="A0A6C0UDQ1"/>
<evidence type="ECO:0000256" key="1">
    <source>
        <dbReference type="PROSITE-ProRule" id="PRU00339"/>
    </source>
</evidence>
<dbReference type="InterPro" id="IPR019734">
    <property type="entry name" value="TPR_rpt"/>
</dbReference>
<geneLocation type="chloroplast" evidence="2"/>
<name>A0A6C0UDQ1_9TRAC</name>
<evidence type="ECO:0000313" key="2">
    <source>
        <dbReference type="EMBL" id="QIB71392.1"/>
    </source>
</evidence>
<dbReference type="InterPro" id="IPR011990">
    <property type="entry name" value="TPR-like_helical_dom_sf"/>
</dbReference>
<keyword evidence="2" id="KW-0934">Plastid</keyword>
<keyword evidence="2" id="KW-0150">Chloroplast</keyword>
<sequence length="186" mass="21308">TPGPRRNDNFIDRTPTVVADVSSRAIPIARRGREASTYHRDGMSAQPVGEYAEASRNHYEAARPETDPYDRSYIPYNIGPVHASSGEHARALDHYFQALRRNPSLPQALNNTAVTCHYRGERAIRQGDLETSEARFDRAADYWKQAVLLAPNNYIEAQNRLKVTGRFVDQWHYYAYRIGLRRMGWA</sequence>
<dbReference type="PROSITE" id="PS50005">
    <property type="entry name" value="TPR"/>
    <property type="match status" value="1"/>
</dbReference>
<proteinExistence type="predicted"/>
<dbReference type="NCBIfam" id="NF002725">
    <property type="entry name" value="PRK02603.1"/>
    <property type="match status" value="1"/>
</dbReference>
<dbReference type="Gene3D" id="1.25.40.10">
    <property type="entry name" value="Tetratricopeptide repeat domain"/>
    <property type="match status" value="1"/>
</dbReference>
<reference evidence="2" key="1">
    <citation type="submission" date="2019-12" db="EMBL/GenBank/DDBJ databases">
        <title>The complete chloroplast genome of Selaginella tamariscina (Beauv.) Spring (Selaginellaceae).</title>
        <authorList>
            <person name="Park J."/>
            <person name="Park C.-H."/>
            <person name="Kim Y."/>
        </authorList>
    </citation>
    <scope>NUCLEOTIDE SEQUENCE</scope>
    <source>
        <strain evidence="2">KR</strain>
    </source>
</reference>
<organism evidence="2">
    <name type="scientific">Selaginella tamariscina</name>
    <dbReference type="NCBI Taxonomy" id="137178"/>
    <lineage>
        <taxon>Eukaryota</taxon>
        <taxon>Viridiplantae</taxon>
        <taxon>Streptophyta</taxon>
        <taxon>Embryophyta</taxon>
        <taxon>Tracheophyta</taxon>
        <taxon>Lycopodiopsida</taxon>
        <taxon>Selaginellales</taxon>
        <taxon>Selaginellaceae</taxon>
        <taxon>Selaginella</taxon>
    </lineage>
</organism>
<accession>A0A6C0UDQ1</accession>
<keyword evidence="1" id="KW-0802">TPR repeat</keyword>
<feature type="repeat" description="TPR" evidence="1">
    <location>
        <begin position="72"/>
        <end position="105"/>
    </location>
</feature>
<dbReference type="SUPFAM" id="SSF48452">
    <property type="entry name" value="TPR-like"/>
    <property type="match status" value="1"/>
</dbReference>
<dbReference type="EMBL" id="MN894555">
    <property type="protein sequence ID" value="QIB71392.1"/>
    <property type="molecule type" value="Genomic_DNA"/>
</dbReference>
<gene>
    <name evidence="2" type="primary">ycf3</name>
</gene>